<dbReference type="InterPro" id="IPR002347">
    <property type="entry name" value="SDR_fam"/>
</dbReference>
<accession>A0ABQ7X2I8</accession>
<dbReference type="InterPro" id="IPR036291">
    <property type="entry name" value="NAD(P)-bd_dom_sf"/>
</dbReference>
<evidence type="ECO:0000256" key="4">
    <source>
        <dbReference type="ARBA" id="ARBA00022857"/>
    </source>
</evidence>
<comment type="caution">
    <text evidence="7">The sequence shown here is derived from an EMBL/GenBank/DDBJ whole genome shotgun (WGS) entry which is preliminary data.</text>
</comment>
<gene>
    <name evidence="7" type="ORF">HID58_090372</name>
</gene>
<evidence type="ECO:0000256" key="3">
    <source>
        <dbReference type="ARBA" id="ARBA00022640"/>
    </source>
</evidence>
<evidence type="ECO:0000256" key="6">
    <source>
        <dbReference type="ARBA" id="ARBA00025714"/>
    </source>
</evidence>
<dbReference type="Proteomes" id="UP000824890">
    <property type="component" value="Unassembled WGS sequence"/>
</dbReference>
<proteinExistence type="inferred from homology"/>
<keyword evidence="2" id="KW-0150">Chloroplast</keyword>
<dbReference type="EMBL" id="JAGKQM010002558">
    <property type="protein sequence ID" value="KAH0849357.1"/>
    <property type="molecule type" value="Genomic_DNA"/>
</dbReference>
<evidence type="ECO:0000256" key="2">
    <source>
        <dbReference type="ARBA" id="ARBA00022528"/>
    </source>
</evidence>
<evidence type="ECO:0000313" key="7">
    <source>
        <dbReference type="EMBL" id="KAH0849357.1"/>
    </source>
</evidence>
<evidence type="ECO:0008006" key="9">
    <source>
        <dbReference type="Google" id="ProtNLM"/>
    </source>
</evidence>
<dbReference type="PRINTS" id="PR00081">
    <property type="entry name" value="GDHRDH"/>
</dbReference>
<name>A0ABQ7X2I8_BRANA</name>
<dbReference type="PRINTS" id="PR00080">
    <property type="entry name" value="SDRFAMILY"/>
</dbReference>
<dbReference type="PANTHER" id="PTHR42898">
    <property type="entry name" value="TROPINONE REDUCTASE"/>
    <property type="match status" value="1"/>
</dbReference>
<keyword evidence="5" id="KW-0560">Oxidoreductase</keyword>
<keyword evidence="4" id="KW-0521">NADP</keyword>
<keyword evidence="8" id="KW-1185">Reference proteome</keyword>
<dbReference type="Pfam" id="PF13561">
    <property type="entry name" value="adh_short_C2"/>
    <property type="match status" value="4"/>
</dbReference>
<organism evidence="7 8">
    <name type="scientific">Brassica napus</name>
    <name type="common">Rape</name>
    <dbReference type="NCBI Taxonomy" id="3708"/>
    <lineage>
        <taxon>Eukaryota</taxon>
        <taxon>Viridiplantae</taxon>
        <taxon>Streptophyta</taxon>
        <taxon>Embryophyta</taxon>
        <taxon>Tracheophyta</taxon>
        <taxon>Spermatophyta</taxon>
        <taxon>Magnoliopsida</taxon>
        <taxon>eudicotyledons</taxon>
        <taxon>Gunneridae</taxon>
        <taxon>Pentapetalae</taxon>
        <taxon>rosids</taxon>
        <taxon>malvids</taxon>
        <taxon>Brassicales</taxon>
        <taxon>Brassicaceae</taxon>
        <taxon>Brassiceae</taxon>
        <taxon>Brassica</taxon>
    </lineage>
</organism>
<dbReference type="PANTHER" id="PTHR42898:SF59">
    <property type="entry name" value="3-OXOACYL-[ACYL-CARRIER-PROTEIN] REDUCTASE"/>
    <property type="match status" value="1"/>
</dbReference>
<protein>
    <recommendedName>
        <fullName evidence="9">3-oxoacyl-[acyl-carrier-protein] reductase</fullName>
    </recommendedName>
</protein>
<evidence type="ECO:0000256" key="1">
    <source>
        <dbReference type="ARBA" id="ARBA00004229"/>
    </source>
</evidence>
<dbReference type="InterPro" id="IPR045000">
    <property type="entry name" value="TR"/>
</dbReference>
<evidence type="ECO:0000313" key="8">
    <source>
        <dbReference type="Proteomes" id="UP000824890"/>
    </source>
</evidence>
<evidence type="ECO:0000256" key="5">
    <source>
        <dbReference type="ARBA" id="ARBA00023002"/>
    </source>
</evidence>
<dbReference type="Gene3D" id="3.40.50.720">
    <property type="entry name" value="NAD(P)-binding Rossmann-like Domain"/>
    <property type="match status" value="4"/>
</dbReference>
<reference evidence="7 8" key="1">
    <citation type="submission" date="2021-05" db="EMBL/GenBank/DDBJ databases">
        <title>Genome Assembly of Synthetic Allotetraploid Brassica napus Reveals Homoeologous Exchanges between Subgenomes.</title>
        <authorList>
            <person name="Davis J.T."/>
        </authorList>
    </citation>
    <scope>NUCLEOTIDE SEQUENCE [LARGE SCALE GENOMIC DNA]</scope>
    <source>
        <strain evidence="8">cv. Da-Ae</strain>
        <tissue evidence="7">Seedling</tissue>
    </source>
</reference>
<keyword evidence="3" id="KW-0934">Plastid</keyword>
<dbReference type="SUPFAM" id="SSF51735">
    <property type="entry name" value="NAD(P)-binding Rossmann-fold domains"/>
    <property type="match status" value="4"/>
</dbReference>
<sequence length="976" mass="104272">MDKRWSLEGTTALVTGGGSGIGYAIVEELAGFGAKIHVCDISETLLNKSLSEWEKKGFKVSGSVCDVTSRPERETLMQTVSSLFNGKLDIFVNNVGGGRLKPTTEYDADDFDFHIATNLEPAFHFCQLSHPLLKASGYGSIIFISSVAGVVSFECGSIYSLAKGALNQLARNLACEWAKDGIRANAVAPNAIKTPLSQPYLDDVSFKEELFGRTPLGRAGEPNEVASLVVFLCLPAASYITGQTICVDGGLTVNGMTALVTGGGRGIGYAIVEELGGFGAKIYVCDISETLLNKSLSEWEKKGFQVSGSVCDVTSRPERETLMQKVSTLFNGKLNIFVNNVGGVRSKPMTEYDAGDFDFHIATNLEHAFHFCQLSHPLLKASGYGSIIFISSVAGVVSIESGSICSLAKGALNQLAKNLACEWAKDGIRANAVAPNYLDDVRFKKGLFGRTPLGRAGGPNEVASLAVFLCLPAASYITGQTICVDGGLTVNEELAGFGCKVHACDLSETLLNQSLCEWKKKGFQVSGSVCDVSCRSEREKLMQTVSTMFNGKLNILVNNVGSARVKPTTEYLEDDFSFHISTNLESAYHLSQLSHPFLKASGSGSIVFISSVAGVVSIDCGSMYGLTKGALNQLARNLACEWAKDGIRANAVAPNFIYTALAQPFLDDAGFNKSLSTRTPLGRPGEPEEVASLVAFLCLPAASYITGQSICVDGGLTRWSLQGMTALVNGGASGIGYAIVEELARFGAKIHVCDISEVILNQSLSEWENKGFHVSGSVCDVTSLSERESLIQSVSSLFDGKLNILVNNVGVLRGKRTLEYAKEDFDFHISTNLEPAFNFCQLSHPLLKASGYGSIIFMSSITGILSFTAGSIYNLTKGALNQLARNLACEWAKDGIRANAVAPNVIKTPLSQSYLDDVKFNEELCRRTPLGRAGELNEVASLVAFLCLPAASYITGQTICVDGGLTVNGFSYQPHA</sequence>
<comment type="subcellular location">
    <subcellularLocation>
        <location evidence="1">Plastid</location>
        <location evidence="1">Chloroplast</location>
    </subcellularLocation>
</comment>
<comment type="similarity">
    <text evidence="6">Belongs to the short-chain dehydrogenases/reductases (SDR) family. SDR65C subfamily.</text>
</comment>